<dbReference type="PANTHER" id="PTHR34406:SF1">
    <property type="entry name" value="PROTEIN YCEI"/>
    <property type="match status" value="1"/>
</dbReference>
<dbReference type="Pfam" id="PF04264">
    <property type="entry name" value="YceI"/>
    <property type="match status" value="1"/>
</dbReference>
<evidence type="ECO:0000256" key="1">
    <source>
        <dbReference type="ARBA" id="ARBA00008812"/>
    </source>
</evidence>
<dbReference type="InterPro" id="IPR036761">
    <property type="entry name" value="TTHA0802/YceI-like_sf"/>
</dbReference>
<proteinExistence type="inferred from homology"/>
<comment type="similarity">
    <text evidence="1">Belongs to the UPF0312 family.</text>
</comment>
<dbReference type="SUPFAM" id="SSF101874">
    <property type="entry name" value="YceI-like"/>
    <property type="match status" value="1"/>
</dbReference>
<organism evidence="3 4">
    <name type="scientific">Limnochorda pilosa</name>
    <dbReference type="NCBI Taxonomy" id="1555112"/>
    <lineage>
        <taxon>Bacteria</taxon>
        <taxon>Bacillati</taxon>
        <taxon>Bacillota</taxon>
        <taxon>Limnochordia</taxon>
        <taxon>Limnochordales</taxon>
        <taxon>Limnochordaceae</taxon>
        <taxon>Limnochorda</taxon>
    </lineage>
</organism>
<dbReference type="SMART" id="SM00867">
    <property type="entry name" value="YceI"/>
    <property type="match status" value="1"/>
</dbReference>
<dbReference type="AlphaFoldDB" id="A0A0K2SHK5"/>
<reference evidence="4" key="2">
    <citation type="journal article" date="2016" name="Int. J. Syst. Evol. Microbiol.">
        <title>Complete genome sequence and cell structure of Limnochorda pilosa, a Gram-negative spore-former within the phylum Firmicutes.</title>
        <authorList>
            <person name="Watanabe M."/>
            <person name="Kojima H."/>
            <person name="Fukui M."/>
        </authorList>
    </citation>
    <scope>NUCLEOTIDE SEQUENCE [LARGE SCALE GENOMIC DNA]</scope>
    <source>
        <strain evidence="4">HC45</strain>
    </source>
</reference>
<evidence type="ECO:0000313" key="3">
    <source>
        <dbReference type="EMBL" id="BAS26517.1"/>
    </source>
</evidence>
<evidence type="ECO:0000313" key="4">
    <source>
        <dbReference type="Proteomes" id="UP000065807"/>
    </source>
</evidence>
<name>A0A0K2SHK5_LIMPI</name>
<reference evidence="4" key="1">
    <citation type="submission" date="2015-07" db="EMBL/GenBank/DDBJ databases">
        <title>Complete genome sequence and phylogenetic analysis of Limnochorda pilosa.</title>
        <authorList>
            <person name="Watanabe M."/>
            <person name="Kojima H."/>
            <person name="Fukui M."/>
        </authorList>
    </citation>
    <scope>NUCLEOTIDE SEQUENCE [LARGE SCALE GENOMIC DNA]</scope>
    <source>
        <strain evidence="4">HC45</strain>
    </source>
</reference>
<dbReference type="Proteomes" id="UP000065807">
    <property type="component" value="Chromosome"/>
</dbReference>
<feature type="domain" description="Lipid/polyisoprenoid-binding YceI-like" evidence="2">
    <location>
        <begin position="17"/>
        <end position="186"/>
    </location>
</feature>
<sequence>MATEGQQAVGTGQETTVWTIDPAHTTAEFSVKHMMISTVKGRFGSIEGTVTGDLDDPTQAAVDVKIDAASVDTRNDQRDAHLRSADFFDVEHHPHLTFKSRRIERAGDDRFKVVGDLTIRGVSREVVLDTTFEGQVKDPYGNQRAGFSAAAKLNRKDFGLNWNALLEAGGVVVGDEVKVEIHAEVTRQG</sequence>
<dbReference type="KEGG" id="lpil:LIP_0660"/>
<dbReference type="PATRIC" id="fig|1555112.3.peg.691"/>
<dbReference type="InterPro" id="IPR007372">
    <property type="entry name" value="Lipid/polyisoprenoid-bd_YceI"/>
</dbReference>
<dbReference type="EMBL" id="AP014924">
    <property type="protein sequence ID" value="BAS26517.1"/>
    <property type="molecule type" value="Genomic_DNA"/>
</dbReference>
<dbReference type="OrthoDB" id="9811006at2"/>
<dbReference type="RefSeq" id="WP_068134173.1">
    <property type="nucleotide sequence ID" value="NZ_AP014924.1"/>
</dbReference>
<dbReference type="Gene3D" id="2.40.128.110">
    <property type="entry name" value="Lipid/polyisoprenoid-binding, YceI-like"/>
    <property type="match status" value="1"/>
</dbReference>
<dbReference type="STRING" id="1555112.LIP_0660"/>
<evidence type="ECO:0000259" key="2">
    <source>
        <dbReference type="SMART" id="SM00867"/>
    </source>
</evidence>
<gene>
    <name evidence="3" type="ORF">LIP_0660</name>
</gene>
<protein>
    <recommendedName>
        <fullName evidence="2">Lipid/polyisoprenoid-binding YceI-like domain-containing protein</fullName>
    </recommendedName>
</protein>
<keyword evidence="4" id="KW-1185">Reference proteome</keyword>
<dbReference type="PANTHER" id="PTHR34406">
    <property type="entry name" value="PROTEIN YCEI"/>
    <property type="match status" value="1"/>
</dbReference>
<accession>A0A0K2SHK5</accession>